<dbReference type="SUPFAM" id="SSF48403">
    <property type="entry name" value="Ankyrin repeat"/>
    <property type="match status" value="1"/>
</dbReference>
<accession>A0A381DI22</accession>
<dbReference type="PROSITE" id="PS50297">
    <property type="entry name" value="ANK_REP_REGION"/>
    <property type="match status" value="2"/>
</dbReference>
<dbReference type="GeneID" id="93090888"/>
<dbReference type="RefSeq" id="WP_089182692.1">
    <property type="nucleotide sequence ID" value="NZ_CP043427.1"/>
</dbReference>
<proteinExistence type="predicted"/>
<dbReference type="STRING" id="32024.GCA_000788295_00566"/>
<dbReference type="EMBL" id="UFVD01000001">
    <property type="protein sequence ID" value="SUX10260.1"/>
    <property type="molecule type" value="Genomic_DNA"/>
</dbReference>
<gene>
    <name evidence="3" type="ORF">NCTC12475_00446</name>
</gene>
<dbReference type="InterPro" id="IPR002110">
    <property type="entry name" value="Ankyrin_rpt"/>
</dbReference>
<dbReference type="PANTHER" id="PTHR24189">
    <property type="entry name" value="MYOTROPHIN"/>
    <property type="match status" value="1"/>
</dbReference>
<protein>
    <submittedName>
        <fullName evidence="3">Ankyrin repeat-containing periplasmic protein</fullName>
    </submittedName>
</protein>
<keyword evidence="4" id="KW-1185">Reference proteome</keyword>
<dbReference type="OrthoDB" id="5357903at2"/>
<evidence type="ECO:0000313" key="3">
    <source>
        <dbReference type="EMBL" id="SUX10260.1"/>
    </source>
</evidence>
<dbReference type="Pfam" id="PF12796">
    <property type="entry name" value="Ank_2"/>
    <property type="match status" value="1"/>
</dbReference>
<keyword evidence="1" id="KW-0677">Repeat</keyword>
<dbReference type="SMART" id="SM00248">
    <property type="entry name" value="ANK"/>
    <property type="match status" value="4"/>
</dbReference>
<dbReference type="InterPro" id="IPR050745">
    <property type="entry name" value="Multifunctional_regulatory"/>
</dbReference>
<organism evidence="3 4">
    <name type="scientific">Campylobacter sputorum subsp. sputorum</name>
    <dbReference type="NCBI Taxonomy" id="32024"/>
    <lineage>
        <taxon>Bacteria</taxon>
        <taxon>Pseudomonadati</taxon>
        <taxon>Campylobacterota</taxon>
        <taxon>Epsilonproteobacteria</taxon>
        <taxon>Campylobacterales</taxon>
        <taxon>Campylobacteraceae</taxon>
        <taxon>Campylobacter</taxon>
    </lineage>
</organism>
<dbReference type="PROSITE" id="PS50088">
    <property type="entry name" value="ANK_REPEAT"/>
    <property type="match status" value="2"/>
</dbReference>
<dbReference type="AlphaFoldDB" id="A0A381DI22"/>
<keyword evidence="2" id="KW-0040">ANK repeat</keyword>
<reference evidence="3 4" key="1">
    <citation type="submission" date="2018-06" db="EMBL/GenBank/DDBJ databases">
        <authorList>
            <consortium name="Pathogen Informatics"/>
            <person name="Doyle S."/>
        </authorList>
    </citation>
    <scope>NUCLEOTIDE SEQUENCE [LARGE SCALE GENOMIC DNA]</scope>
    <source>
        <strain evidence="3 4">NCTC12475</strain>
    </source>
</reference>
<evidence type="ECO:0000256" key="2">
    <source>
        <dbReference type="ARBA" id="ARBA00023043"/>
    </source>
</evidence>
<sequence length="407" mass="46772">MRALFLIFLSSVLMFSKVLDDNKISCDEIKAYKDEIFSNLDIDFLNTQIDFNCENSLLNLDFLNKLFDISKEIRGDRLNCKGVMYNAKQKEFKFLLLKAGVAPEIYAKTLNDESGKIADDNRAYFRFWAYNSIGNFELFNNFWKEYNANMSNLVSFYKKRGIDEGSAIFYATKVMNDFLNFSVGDFSYTIMEKVPDITDFEKRISNPNFDLYALQETLFKDKYSQSELSNALNIALLHEKSIDFLEELIKMGAKINEGSESSLFFALRNINNIKFLLKNGADINYKNTFGKTPIFYTVGFNDLNTTKFLVQNGADINATYISKNEKFAINSNIGMVTLPFYQNLCDLEHTSRTLFMHAAQHSNVEMLKFLMQSGADINAVDDLGYNALDYAKLGKKSENIKFLENLK</sequence>
<evidence type="ECO:0000256" key="1">
    <source>
        <dbReference type="ARBA" id="ARBA00022737"/>
    </source>
</evidence>
<dbReference type="Proteomes" id="UP000254920">
    <property type="component" value="Unassembled WGS sequence"/>
</dbReference>
<evidence type="ECO:0000313" key="4">
    <source>
        <dbReference type="Proteomes" id="UP000254920"/>
    </source>
</evidence>
<name>A0A381DI22_9BACT</name>
<dbReference type="InterPro" id="IPR036770">
    <property type="entry name" value="Ankyrin_rpt-contain_sf"/>
</dbReference>
<dbReference type="Gene3D" id="1.25.40.20">
    <property type="entry name" value="Ankyrin repeat-containing domain"/>
    <property type="match status" value="2"/>
</dbReference>
<dbReference type="Pfam" id="PF13637">
    <property type="entry name" value="Ank_4"/>
    <property type="match status" value="1"/>
</dbReference>
<dbReference type="PANTHER" id="PTHR24189:SF50">
    <property type="entry name" value="ANKYRIN REPEAT AND SOCS BOX PROTEIN 2"/>
    <property type="match status" value="1"/>
</dbReference>